<dbReference type="InterPro" id="IPR039465">
    <property type="entry name" value="IL-17_rcpt-like"/>
</dbReference>
<sequence length="244" mass="27260">MKYDLGFAKGLVMIFMLNCVAAVEVIQHGDITLKEVAQSGSPQADDRTPQLEAWTVKSCSTGLDCSTFLRTQIRVSTKAKTVKIQCFEQSTSTDTAKSLNLKKIRNMTRTDPRHNLRTVWEIIYDCIEADPGQTVLVTVTADYKRSESQKSVCRYQMEDGEVFTRVPNFNVTVDGQSRSLTVSVPEGPNVKTRLCYKQTNECAELNPPVFHIINTTHSLSADLSFPYQLPCVCVEVYFTGPDAV</sequence>
<evidence type="ECO:0000313" key="3">
    <source>
        <dbReference type="EMBL" id="KAI1892947.1"/>
    </source>
</evidence>
<gene>
    <name evidence="3" type="ORF">AGOR_G00138750</name>
</gene>
<dbReference type="EMBL" id="JAERUA010000012">
    <property type="protein sequence ID" value="KAI1892947.1"/>
    <property type="molecule type" value="Genomic_DNA"/>
</dbReference>
<organism evidence="3 4">
    <name type="scientific">Albula goreensis</name>
    <dbReference type="NCBI Taxonomy" id="1534307"/>
    <lineage>
        <taxon>Eukaryota</taxon>
        <taxon>Metazoa</taxon>
        <taxon>Chordata</taxon>
        <taxon>Craniata</taxon>
        <taxon>Vertebrata</taxon>
        <taxon>Euteleostomi</taxon>
        <taxon>Actinopterygii</taxon>
        <taxon>Neopterygii</taxon>
        <taxon>Teleostei</taxon>
        <taxon>Albuliformes</taxon>
        <taxon>Albulidae</taxon>
        <taxon>Albula</taxon>
    </lineage>
</organism>
<comment type="caution">
    <text evidence="3">The sequence shown here is derived from an EMBL/GenBank/DDBJ whole genome shotgun (WGS) entry which is preliminary data.</text>
</comment>
<keyword evidence="4" id="KW-1185">Reference proteome</keyword>
<dbReference type="GO" id="GO:0030368">
    <property type="term" value="F:interleukin-17 receptor activity"/>
    <property type="evidence" value="ECO:0007669"/>
    <property type="project" value="InterPro"/>
</dbReference>
<dbReference type="PANTHER" id="PTHR15583:SF10">
    <property type="entry name" value="INTERLEUKIN-17 RECEPTOR E-LIKE-RELATED"/>
    <property type="match status" value="1"/>
</dbReference>
<name>A0A8T3DBJ2_9TELE</name>
<reference evidence="3" key="1">
    <citation type="submission" date="2021-01" db="EMBL/GenBank/DDBJ databases">
        <authorList>
            <person name="Zahm M."/>
            <person name="Roques C."/>
            <person name="Cabau C."/>
            <person name="Klopp C."/>
            <person name="Donnadieu C."/>
            <person name="Jouanno E."/>
            <person name="Lampietro C."/>
            <person name="Louis A."/>
            <person name="Herpin A."/>
            <person name="Echchiki A."/>
            <person name="Berthelot C."/>
            <person name="Parey E."/>
            <person name="Roest-Crollius H."/>
            <person name="Braasch I."/>
            <person name="Postlethwait J."/>
            <person name="Bobe J."/>
            <person name="Montfort J."/>
            <person name="Bouchez O."/>
            <person name="Begum T."/>
            <person name="Mejri S."/>
            <person name="Adams A."/>
            <person name="Chen W.-J."/>
            <person name="Guiguen Y."/>
        </authorList>
    </citation>
    <scope>NUCLEOTIDE SEQUENCE</scope>
    <source>
        <tissue evidence="3">Blood</tissue>
    </source>
</reference>
<dbReference type="OrthoDB" id="9894203at2759"/>
<feature type="chain" id="PRO_5035797848" evidence="2">
    <location>
        <begin position="23"/>
        <end position="244"/>
    </location>
</feature>
<evidence type="ECO:0000313" key="4">
    <source>
        <dbReference type="Proteomes" id="UP000829720"/>
    </source>
</evidence>
<keyword evidence="1 2" id="KW-0732">Signal</keyword>
<feature type="signal peptide" evidence="2">
    <location>
        <begin position="1"/>
        <end position="22"/>
    </location>
</feature>
<protein>
    <submittedName>
        <fullName evidence="3">Uncharacterized protein</fullName>
    </submittedName>
</protein>
<proteinExistence type="predicted"/>
<evidence type="ECO:0000256" key="2">
    <source>
        <dbReference type="SAM" id="SignalP"/>
    </source>
</evidence>
<dbReference type="PANTHER" id="PTHR15583">
    <property type="entry name" value="INTERLEUKIN-17 RECEPTOR"/>
    <property type="match status" value="1"/>
</dbReference>
<accession>A0A8T3DBJ2</accession>
<dbReference type="AlphaFoldDB" id="A0A8T3DBJ2"/>
<dbReference type="Proteomes" id="UP000829720">
    <property type="component" value="Unassembled WGS sequence"/>
</dbReference>
<evidence type="ECO:0000256" key="1">
    <source>
        <dbReference type="ARBA" id="ARBA00022729"/>
    </source>
</evidence>